<keyword evidence="5" id="KW-0175">Coiled coil</keyword>
<evidence type="ECO:0000256" key="2">
    <source>
        <dbReference type="ARBA" id="ARBA00022490"/>
    </source>
</evidence>
<dbReference type="InterPro" id="IPR036322">
    <property type="entry name" value="WD40_repeat_dom_sf"/>
</dbReference>
<dbReference type="EnsemblMetazoa" id="Aqu2.1.18100_001">
    <property type="protein sequence ID" value="Aqu2.1.18100_001"/>
    <property type="gene ID" value="Aqu2.1.18100"/>
</dbReference>
<dbReference type="OMA" id="WNEDASR"/>
<dbReference type="STRING" id="400682.A0A1X7TSM4"/>
<name>A0A1X7TSM4_AMPQE</name>
<dbReference type="Proteomes" id="UP000007879">
    <property type="component" value="Unassembled WGS sequence"/>
</dbReference>
<dbReference type="InterPro" id="IPR001680">
    <property type="entry name" value="WD40_rpt"/>
</dbReference>
<reference evidence="7" key="2">
    <citation type="submission" date="2017-05" db="UniProtKB">
        <authorList>
            <consortium name="EnsemblMetazoa"/>
        </authorList>
    </citation>
    <scope>IDENTIFICATION</scope>
</reference>
<dbReference type="GO" id="GO:0045504">
    <property type="term" value="F:dynein heavy chain binding"/>
    <property type="evidence" value="ECO:0007669"/>
    <property type="project" value="TreeGrafter"/>
</dbReference>
<dbReference type="eggNOG" id="KOG1587">
    <property type="taxonomic scope" value="Eukaryota"/>
</dbReference>
<dbReference type="SMART" id="SM00320">
    <property type="entry name" value="WD40"/>
    <property type="match status" value="6"/>
</dbReference>
<keyword evidence="8" id="KW-1185">Reference proteome</keyword>
<evidence type="ECO:0000256" key="3">
    <source>
        <dbReference type="ARBA" id="ARBA00022574"/>
    </source>
</evidence>
<dbReference type="GO" id="GO:0005737">
    <property type="term" value="C:cytoplasm"/>
    <property type="evidence" value="ECO:0007669"/>
    <property type="project" value="UniProtKB-SubCell"/>
</dbReference>
<evidence type="ECO:0000313" key="7">
    <source>
        <dbReference type="EnsemblMetazoa" id="Aqu2.1.18100_001"/>
    </source>
</evidence>
<protein>
    <submittedName>
        <fullName evidence="7">Uncharacterized protein</fullName>
    </submittedName>
</protein>
<feature type="region of interest" description="Disordered" evidence="6">
    <location>
        <begin position="164"/>
        <end position="191"/>
    </location>
</feature>
<evidence type="ECO:0000256" key="4">
    <source>
        <dbReference type="ARBA" id="ARBA00022737"/>
    </source>
</evidence>
<dbReference type="PANTHER" id="PTHR12442">
    <property type="entry name" value="DYNEIN INTERMEDIATE CHAIN"/>
    <property type="match status" value="1"/>
</dbReference>
<dbReference type="GO" id="GO:0010970">
    <property type="term" value="P:transport along microtubule"/>
    <property type="evidence" value="ECO:0007669"/>
    <property type="project" value="TreeGrafter"/>
</dbReference>
<dbReference type="EnsemblMetazoa" id="XM_003389854.3">
    <property type="protein sequence ID" value="XP_003389902.1"/>
    <property type="gene ID" value="LOC100635709"/>
</dbReference>
<dbReference type="OrthoDB" id="4189at2759"/>
<keyword evidence="2" id="KW-0963">Cytoplasm</keyword>
<dbReference type="GO" id="GO:0045503">
    <property type="term" value="F:dynein light chain binding"/>
    <property type="evidence" value="ECO:0007669"/>
    <property type="project" value="TreeGrafter"/>
</dbReference>
<dbReference type="SUPFAM" id="SSF50978">
    <property type="entry name" value="WD40 repeat-like"/>
    <property type="match status" value="1"/>
</dbReference>
<organism evidence="7">
    <name type="scientific">Amphimedon queenslandica</name>
    <name type="common">Sponge</name>
    <dbReference type="NCBI Taxonomy" id="400682"/>
    <lineage>
        <taxon>Eukaryota</taxon>
        <taxon>Metazoa</taxon>
        <taxon>Porifera</taxon>
        <taxon>Demospongiae</taxon>
        <taxon>Heteroscleromorpha</taxon>
        <taxon>Haplosclerida</taxon>
        <taxon>Niphatidae</taxon>
        <taxon>Amphimedon</taxon>
    </lineage>
</organism>
<dbReference type="InterPro" id="IPR050687">
    <property type="entry name" value="Dynein_IC"/>
</dbReference>
<dbReference type="AlphaFoldDB" id="A0A1X7TSM4"/>
<accession>A0A1X7TSM4</accession>
<keyword evidence="3" id="KW-0853">WD repeat</keyword>
<feature type="compositionally biased region" description="Basic and acidic residues" evidence="6">
    <location>
        <begin position="165"/>
        <end position="177"/>
    </location>
</feature>
<dbReference type="PANTHER" id="PTHR12442:SF22">
    <property type="entry name" value="CYTOPLASMIC DYNEIN 1 INTERMEDIATE CHAIN-RELATED"/>
    <property type="match status" value="1"/>
</dbReference>
<feature type="coiled-coil region" evidence="5">
    <location>
        <begin position="1"/>
        <end position="35"/>
    </location>
</feature>
<gene>
    <name evidence="7" type="primary">100635709</name>
</gene>
<dbReference type="InterPro" id="IPR015943">
    <property type="entry name" value="WD40/YVTN_repeat-like_dom_sf"/>
</dbReference>
<dbReference type="KEGG" id="aqu:100635709"/>
<proteinExistence type="predicted"/>
<dbReference type="InParanoid" id="A0A1X7TSM4"/>
<feature type="region of interest" description="Disordered" evidence="6">
    <location>
        <begin position="67"/>
        <end position="92"/>
    </location>
</feature>
<comment type="subcellular location">
    <subcellularLocation>
        <location evidence="1">Cytoplasm</location>
    </subcellularLocation>
</comment>
<dbReference type="Pfam" id="PF00400">
    <property type="entry name" value="WD40"/>
    <property type="match status" value="2"/>
</dbReference>
<evidence type="ECO:0000313" key="8">
    <source>
        <dbReference type="Proteomes" id="UP000007879"/>
    </source>
</evidence>
<evidence type="ECO:0000256" key="6">
    <source>
        <dbReference type="SAM" id="MobiDB-lite"/>
    </source>
</evidence>
<sequence>MADRKAEIERRKKRLEELRLARDSKKKEVKDKEALNKDLVSTSGSLSGVSSERETVDELVAEILGPSVKAPAAAAPTGSGKSDVSGPGKDADVKRVDVPVTAVKQSNKRSVHLSIDQLLPINIKPKTIEVYEKHTQTVLDESNALSPTNNESFDIDTSVSVTPIKDLDKGKEERGAEAMEETGSLPLPQGKINDESRQLILQSEEFAAFIERSSLVMERLLAETSDVLFDISAGNEAKGTGDGLSINVSKKRQFFDERWTKGKIVSSIAWSPHHSGMVLASYYQVDSNVSSDPDGTVLMWDLKFKKDTPDFIFNCYSPVMSVTFSKFHPHYVIGGTYSGQIVLWDIRSGKRTPVQRSLLSSSAHTHPIYCLELIGSEHAHSLISVSTDGKLCSWNIDNLSQPQESIDLQSRHPRPVAVTSLDFPVGEVNKFIVGSEEGVVYQGQRHGKKPGVVVQYEGHYGNISSVSCHKATNIDQADFSHLFLSSSVDWTVKLWSLKLSNEQQVTSKTATPLCSFETNSDYVNDVKWSPIHPALFVSVNVEGKIDFWNLNHDVEVPILTEGLDIALSKVSWSPNGLLLAVGDVDGNIHIYEAGEALCVPQSDDWTNLQQTLYELQQTSSDENNI</sequence>
<keyword evidence="4" id="KW-0677">Repeat</keyword>
<dbReference type="GO" id="GO:0005868">
    <property type="term" value="C:cytoplasmic dynein complex"/>
    <property type="evidence" value="ECO:0007669"/>
    <property type="project" value="TreeGrafter"/>
</dbReference>
<evidence type="ECO:0000256" key="1">
    <source>
        <dbReference type="ARBA" id="ARBA00004496"/>
    </source>
</evidence>
<reference evidence="8" key="1">
    <citation type="journal article" date="2010" name="Nature">
        <title>The Amphimedon queenslandica genome and the evolution of animal complexity.</title>
        <authorList>
            <person name="Srivastava M."/>
            <person name="Simakov O."/>
            <person name="Chapman J."/>
            <person name="Fahey B."/>
            <person name="Gauthier M.E."/>
            <person name="Mitros T."/>
            <person name="Richards G.S."/>
            <person name="Conaco C."/>
            <person name="Dacre M."/>
            <person name="Hellsten U."/>
            <person name="Larroux C."/>
            <person name="Putnam N.H."/>
            <person name="Stanke M."/>
            <person name="Adamska M."/>
            <person name="Darling A."/>
            <person name="Degnan S.M."/>
            <person name="Oakley T.H."/>
            <person name="Plachetzki D.C."/>
            <person name="Zhai Y."/>
            <person name="Adamski M."/>
            <person name="Calcino A."/>
            <person name="Cummins S.F."/>
            <person name="Goodstein D.M."/>
            <person name="Harris C."/>
            <person name="Jackson D.J."/>
            <person name="Leys S.P."/>
            <person name="Shu S."/>
            <person name="Woodcroft B.J."/>
            <person name="Vervoort M."/>
            <person name="Kosik K.S."/>
            <person name="Manning G."/>
            <person name="Degnan B.M."/>
            <person name="Rokhsar D.S."/>
        </authorList>
    </citation>
    <scope>NUCLEOTIDE SEQUENCE [LARGE SCALE GENOMIC DNA]</scope>
</reference>
<evidence type="ECO:0000256" key="5">
    <source>
        <dbReference type="SAM" id="Coils"/>
    </source>
</evidence>
<dbReference type="Gene3D" id="2.130.10.10">
    <property type="entry name" value="YVTN repeat-like/Quinoprotein amine dehydrogenase"/>
    <property type="match status" value="2"/>
</dbReference>